<keyword evidence="1" id="KW-0175">Coiled coil</keyword>
<dbReference type="OrthoDB" id="262831at2759"/>
<dbReference type="VEuPathDB" id="TriTrypDB:BSAL_35365"/>
<dbReference type="OMA" id="CATHEVR"/>
<gene>
    <name evidence="3" type="ORF">BSAL_35365</name>
</gene>
<evidence type="ECO:0000313" key="3">
    <source>
        <dbReference type="EMBL" id="CUG92061.1"/>
    </source>
</evidence>
<dbReference type="AlphaFoldDB" id="A0A0S4JKN7"/>
<feature type="coiled-coil region" evidence="1">
    <location>
        <begin position="126"/>
        <end position="153"/>
    </location>
</feature>
<keyword evidence="4" id="KW-1185">Reference proteome</keyword>
<dbReference type="Proteomes" id="UP000051952">
    <property type="component" value="Unassembled WGS sequence"/>
</dbReference>
<protein>
    <submittedName>
        <fullName evidence="3">Uncharacterized protein</fullName>
    </submittedName>
</protein>
<reference evidence="4" key="1">
    <citation type="submission" date="2015-09" db="EMBL/GenBank/DDBJ databases">
        <authorList>
            <consortium name="Pathogen Informatics"/>
        </authorList>
    </citation>
    <scope>NUCLEOTIDE SEQUENCE [LARGE SCALE GENOMIC DNA]</scope>
    <source>
        <strain evidence="4">Lake Konstanz</strain>
    </source>
</reference>
<dbReference type="EMBL" id="CYKH01001996">
    <property type="protein sequence ID" value="CUG92061.1"/>
    <property type="molecule type" value="Genomic_DNA"/>
</dbReference>
<proteinExistence type="predicted"/>
<name>A0A0S4JKN7_BODSA</name>
<sequence>MQSPNSWLETIESIEDRVDVLSQSNDTLNRTVAKLLSDRDHHCHTVGQVYQNVTALLTTTQHLSNAQSTLDDTIHARVSKELLSYRSQLLEANSVQFDKLEHQIRRVLENFKDELIGSTHQNAALVRQLTDRVESFHERMVRMEEAQKVLKEEHAAIRQTVNTQVLSKLHYLETDLTVKYESCLKSTTDLSEKLHGEWVPALNEARGDVEELVDHATKHRTEMSTVLQRMARRVQEQTTEIATVKQELKSTHDAVEGKLGGSVQETLTALDRTTQRVHALEGLVSGAQRELTILTRRSDDAATHIAQSTETFKELSRAAEAKLSHSLQDLLKKQESDLDKRHKKLVESVHQALAELTKGQDENGVSAATLATVQQEVQGIRETLHHHSIAIDAQRMEGSLEGAFSEMKDWLQDLERRMVSKSEVEDMVTNVTAQFHQFKQHTLNAEALLGQRLDAERSARENDLSHQSVQFQKLHGALRR</sequence>
<evidence type="ECO:0000256" key="1">
    <source>
        <dbReference type="SAM" id="Coils"/>
    </source>
</evidence>
<accession>A0A0S4JKN7</accession>
<organism evidence="3 4">
    <name type="scientific">Bodo saltans</name>
    <name type="common">Flagellated protozoan</name>
    <dbReference type="NCBI Taxonomy" id="75058"/>
    <lineage>
        <taxon>Eukaryota</taxon>
        <taxon>Discoba</taxon>
        <taxon>Euglenozoa</taxon>
        <taxon>Kinetoplastea</taxon>
        <taxon>Metakinetoplastina</taxon>
        <taxon>Eubodonida</taxon>
        <taxon>Bodonidae</taxon>
        <taxon>Bodo</taxon>
    </lineage>
</organism>
<feature type="region of interest" description="Disordered" evidence="2">
    <location>
        <begin position="459"/>
        <end position="480"/>
    </location>
</feature>
<evidence type="ECO:0000313" key="4">
    <source>
        <dbReference type="Proteomes" id="UP000051952"/>
    </source>
</evidence>
<evidence type="ECO:0000256" key="2">
    <source>
        <dbReference type="SAM" id="MobiDB-lite"/>
    </source>
</evidence>